<dbReference type="InterPro" id="IPR011990">
    <property type="entry name" value="TPR-like_helical_dom_sf"/>
</dbReference>
<dbReference type="InterPro" id="IPR029063">
    <property type="entry name" value="SAM-dependent_MTases_sf"/>
</dbReference>
<dbReference type="RefSeq" id="WP_171907544.1">
    <property type="nucleotide sequence ID" value="NZ_FNRM01000002.1"/>
</dbReference>
<protein>
    <submittedName>
        <fullName evidence="6">MCP methyltransferase, CheR-type</fullName>
    </submittedName>
</protein>
<dbReference type="Gene3D" id="3.40.50.150">
    <property type="entry name" value="Vaccinia Virus protein VP39"/>
    <property type="match status" value="1"/>
</dbReference>
<dbReference type="SMART" id="SM00138">
    <property type="entry name" value="MeTrc"/>
    <property type="match status" value="1"/>
</dbReference>
<dbReference type="PROSITE" id="PS50123">
    <property type="entry name" value="CHER"/>
    <property type="match status" value="1"/>
</dbReference>
<accession>A0A1H3ZI66</accession>
<dbReference type="Gene3D" id="1.25.40.10">
    <property type="entry name" value="Tetratricopeptide repeat domain"/>
    <property type="match status" value="1"/>
</dbReference>
<evidence type="ECO:0000313" key="7">
    <source>
        <dbReference type="Proteomes" id="UP000198773"/>
    </source>
</evidence>
<dbReference type="PANTHER" id="PTHR24422:SF19">
    <property type="entry name" value="CHEMOTAXIS PROTEIN METHYLTRANSFERASE"/>
    <property type="match status" value="1"/>
</dbReference>
<dbReference type="PROSITE" id="PS50005">
    <property type="entry name" value="TPR"/>
    <property type="match status" value="1"/>
</dbReference>
<proteinExistence type="predicted"/>
<keyword evidence="3" id="KW-0949">S-adenosyl-L-methionine</keyword>
<dbReference type="GO" id="GO:0032259">
    <property type="term" value="P:methylation"/>
    <property type="evidence" value="ECO:0007669"/>
    <property type="project" value="UniProtKB-KW"/>
</dbReference>
<dbReference type="PANTHER" id="PTHR24422">
    <property type="entry name" value="CHEMOTAXIS PROTEIN METHYLTRANSFERASE"/>
    <property type="match status" value="1"/>
</dbReference>
<dbReference type="GO" id="GO:0008757">
    <property type="term" value="F:S-adenosylmethionine-dependent methyltransferase activity"/>
    <property type="evidence" value="ECO:0007669"/>
    <property type="project" value="InterPro"/>
</dbReference>
<dbReference type="InterPro" id="IPR000780">
    <property type="entry name" value="CheR_MeTrfase"/>
</dbReference>
<feature type="domain" description="CheR-type methyltransferase" evidence="5">
    <location>
        <begin position="16"/>
        <end position="279"/>
    </location>
</feature>
<dbReference type="InterPro" id="IPR050903">
    <property type="entry name" value="Bact_Chemotaxis_MeTrfase"/>
</dbReference>
<reference evidence="6 7" key="1">
    <citation type="submission" date="2016-10" db="EMBL/GenBank/DDBJ databases">
        <authorList>
            <person name="de Groot N.N."/>
        </authorList>
    </citation>
    <scope>NUCLEOTIDE SEQUENCE [LARGE SCALE GENOMIC DNA]</scope>
    <source>
        <strain evidence="6 7">CGMCC 1.3430</strain>
    </source>
</reference>
<evidence type="ECO:0000313" key="6">
    <source>
        <dbReference type="EMBL" id="SEA23423.1"/>
    </source>
</evidence>
<dbReference type="Pfam" id="PF01739">
    <property type="entry name" value="CheR"/>
    <property type="match status" value="1"/>
</dbReference>
<dbReference type="AlphaFoldDB" id="A0A1H3ZI66"/>
<dbReference type="SUPFAM" id="SSF53335">
    <property type="entry name" value="S-adenosyl-L-methionine-dependent methyltransferases"/>
    <property type="match status" value="1"/>
</dbReference>
<keyword evidence="4" id="KW-0802">TPR repeat</keyword>
<dbReference type="Pfam" id="PF13181">
    <property type="entry name" value="TPR_8"/>
    <property type="match status" value="1"/>
</dbReference>
<dbReference type="PRINTS" id="PR00996">
    <property type="entry name" value="CHERMTFRASE"/>
</dbReference>
<evidence type="ECO:0000256" key="1">
    <source>
        <dbReference type="ARBA" id="ARBA00022603"/>
    </source>
</evidence>
<dbReference type="STRING" id="152573.SAMN04488051_102201"/>
<dbReference type="EMBL" id="FNRM01000002">
    <property type="protein sequence ID" value="SEA23423.1"/>
    <property type="molecule type" value="Genomic_DNA"/>
</dbReference>
<organism evidence="6 7">
    <name type="scientific">Alkalimonas amylolytica</name>
    <dbReference type="NCBI Taxonomy" id="152573"/>
    <lineage>
        <taxon>Bacteria</taxon>
        <taxon>Pseudomonadati</taxon>
        <taxon>Pseudomonadota</taxon>
        <taxon>Gammaproteobacteria</taxon>
        <taxon>Alkalimonas</taxon>
    </lineage>
</organism>
<dbReference type="InterPro" id="IPR022642">
    <property type="entry name" value="CheR_C"/>
</dbReference>
<gene>
    <name evidence="6" type="ORF">SAMN04488051_102201</name>
</gene>
<feature type="repeat" description="TPR" evidence="4">
    <location>
        <begin position="370"/>
        <end position="403"/>
    </location>
</feature>
<dbReference type="Proteomes" id="UP000198773">
    <property type="component" value="Unassembled WGS sequence"/>
</dbReference>
<keyword evidence="1 6" id="KW-0489">Methyltransferase</keyword>
<sequence length="475" mass="53377">MQFITAPSAPSAPSATASAEGGLSADILRYCDALISARLGIHFPAARLDDLGWHIPQLLERMALPNVGALIAKLQKTVWPALFQQQLMEQLTVGETYFFRDPALFQYLRLHWLPALLAQRRRDGRLSLRCWSAGCCSGEELYSLAIVVHQLLPDAEDWDLQFIGTDINPLFLQCAKAGVYRSWSFRQPDSSWHNRYCSQDNRGHYHMTDPLRQGVSFFQLNLIEAGYPDESRQLAHCDLILCRNVLMYFETAQAGKIIRRLQQCLSTEGALLLTSTEAILCQAAGVSGRNWPGAVALQGDKPDRFAIEIAPAAVAEVPQAGDPVPHEMTQTAVADINQPLQQARRCANRGDYRQAEQWVQQALAMDKLQPASYWLLANIEWENNNLQAAIQAVRQALYLQPDFVLAHLLIGRFYDCIANRAQAGHHYAICSSLLEKLPSDAELEQGEGLTVAQCRQWLKRTRQARQHRIEADVRH</sequence>
<dbReference type="SUPFAM" id="SSF48452">
    <property type="entry name" value="TPR-like"/>
    <property type="match status" value="1"/>
</dbReference>
<dbReference type="InterPro" id="IPR019734">
    <property type="entry name" value="TPR_rpt"/>
</dbReference>
<keyword evidence="2 6" id="KW-0808">Transferase</keyword>
<evidence type="ECO:0000256" key="2">
    <source>
        <dbReference type="ARBA" id="ARBA00022679"/>
    </source>
</evidence>
<name>A0A1H3ZI66_ALKAM</name>
<evidence type="ECO:0000256" key="4">
    <source>
        <dbReference type="PROSITE-ProRule" id="PRU00339"/>
    </source>
</evidence>
<keyword evidence="7" id="KW-1185">Reference proteome</keyword>
<evidence type="ECO:0000256" key="3">
    <source>
        <dbReference type="ARBA" id="ARBA00022691"/>
    </source>
</evidence>
<evidence type="ECO:0000259" key="5">
    <source>
        <dbReference type="PROSITE" id="PS50123"/>
    </source>
</evidence>